<dbReference type="InterPro" id="IPR005248">
    <property type="entry name" value="NadD/NMNAT"/>
</dbReference>
<dbReference type="NCBIfam" id="NF000840">
    <property type="entry name" value="PRK00071.1-3"/>
    <property type="match status" value="1"/>
</dbReference>
<comment type="caution">
    <text evidence="12">The sequence shown here is derived from an EMBL/GenBank/DDBJ whole genome shotgun (WGS) entry which is preliminary data.</text>
</comment>
<dbReference type="GO" id="GO:0004515">
    <property type="term" value="F:nicotinate-nucleotide adenylyltransferase activity"/>
    <property type="evidence" value="ECO:0007669"/>
    <property type="project" value="UniProtKB-UniRule"/>
</dbReference>
<dbReference type="Pfam" id="PF01467">
    <property type="entry name" value="CTP_transf_like"/>
    <property type="match status" value="1"/>
</dbReference>
<sequence length="199" mass="22238">MGGTFDPVHIGHLLAAEAAREAADLSEVWFVPTSVPVHKPQPGASGAQRRSLVEAAIADHPSFRVEAAELDRQGASYTIDTVLELRERYPDVSFYWIVGSDMRDDLPHWRRIEELARLVVFIALKRPGSGGDAGRANDEPELPAYLRDRIVRGEMPGIGISSTDIRRRCAEGRTIRYMVPERVRTEIERMGLYGSRTVD</sequence>
<keyword evidence="13" id="KW-1185">Reference proteome</keyword>
<evidence type="ECO:0000256" key="7">
    <source>
        <dbReference type="ARBA" id="ARBA00022840"/>
    </source>
</evidence>
<dbReference type="EMBL" id="JAPDHZ010000004">
    <property type="protein sequence ID" value="MDG0793150.1"/>
    <property type="molecule type" value="Genomic_DNA"/>
</dbReference>
<keyword evidence="7 10" id="KW-0067">ATP-binding</keyword>
<feature type="domain" description="Cytidyltransferase-like" evidence="11">
    <location>
        <begin position="1"/>
        <end position="168"/>
    </location>
</feature>
<organism evidence="12 13">
    <name type="scientific">Cohnella ginsengisoli</name>
    <dbReference type="NCBI Taxonomy" id="425004"/>
    <lineage>
        <taxon>Bacteria</taxon>
        <taxon>Bacillati</taxon>
        <taxon>Bacillota</taxon>
        <taxon>Bacilli</taxon>
        <taxon>Bacillales</taxon>
        <taxon>Paenibacillaceae</taxon>
        <taxon>Cohnella</taxon>
    </lineage>
</organism>
<dbReference type="HAMAP" id="MF_00244">
    <property type="entry name" value="NaMN_adenylyltr"/>
    <property type="match status" value="1"/>
</dbReference>
<dbReference type="SUPFAM" id="SSF52374">
    <property type="entry name" value="Nucleotidylyl transferase"/>
    <property type="match status" value="1"/>
</dbReference>
<dbReference type="PANTHER" id="PTHR39321">
    <property type="entry name" value="NICOTINATE-NUCLEOTIDE ADENYLYLTRANSFERASE-RELATED"/>
    <property type="match status" value="1"/>
</dbReference>
<comment type="pathway">
    <text evidence="2 10">Cofactor biosynthesis; NAD(+) biosynthesis; deamido-NAD(+) from nicotinate D-ribonucleotide: step 1/1.</text>
</comment>
<name>A0A9X4KJM8_9BACL</name>
<reference evidence="12 13" key="1">
    <citation type="submission" date="2022-10" db="EMBL/GenBank/DDBJ databases">
        <title>Comparative genomic analysis of Cohnella hashimotonis sp. nov., isolated from the International Space Station.</title>
        <authorList>
            <person name="Simpson A."/>
            <person name="Venkateswaran K."/>
        </authorList>
    </citation>
    <scope>NUCLEOTIDE SEQUENCE [LARGE SCALE GENOMIC DNA]</scope>
    <source>
        <strain evidence="12 13">DSM 18997</strain>
    </source>
</reference>
<dbReference type="NCBIfam" id="TIGR00482">
    <property type="entry name" value="nicotinate (nicotinamide) nucleotide adenylyltransferase"/>
    <property type="match status" value="1"/>
</dbReference>
<evidence type="ECO:0000256" key="5">
    <source>
        <dbReference type="ARBA" id="ARBA00022695"/>
    </source>
</evidence>
<dbReference type="Proteomes" id="UP001153387">
    <property type="component" value="Unassembled WGS sequence"/>
</dbReference>
<dbReference type="InterPro" id="IPR014729">
    <property type="entry name" value="Rossmann-like_a/b/a_fold"/>
</dbReference>
<dbReference type="Gene3D" id="3.40.50.620">
    <property type="entry name" value="HUPs"/>
    <property type="match status" value="1"/>
</dbReference>
<evidence type="ECO:0000256" key="4">
    <source>
        <dbReference type="ARBA" id="ARBA00022679"/>
    </source>
</evidence>
<comment type="function">
    <text evidence="1 10">Catalyzes the reversible adenylation of nicotinate mononucleotide (NaMN) to nicotinic acid adenine dinucleotide (NaAD).</text>
</comment>
<evidence type="ECO:0000256" key="8">
    <source>
        <dbReference type="ARBA" id="ARBA00023027"/>
    </source>
</evidence>
<keyword evidence="5 10" id="KW-0548">Nucleotidyltransferase</keyword>
<keyword evidence="6 10" id="KW-0547">Nucleotide-binding</keyword>
<gene>
    <name evidence="10 12" type="primary">nadD</name>
    <name evidence="12" type="ORF">OMP38_21560</name>
</gene>
<dbReference type="EC" id="2.7.7.18" evidence="10"/>
<dbReference type="RefSeq" id="WP_277567612.1">
    <property type="nucleotide sequence ID" value="NZ_JAPDHZ010000004.1"/>
</dbReference>
<evidence type="ECO:0000256" key="2">
    <source>
        <dbReference type="ARBA" id="ARBA00005019"/>
    </source>
</evidence>
<proteinExistence type="inferred from homology"/>
<evidence type="ECO:0000313" key="12">
    <source>
        <dbReference type="EMBL" id="MDG0793150.1"/>
    </source>
</evidence>
<dbReference type="GO" id="GO:0005524">
    <property type="term" value="F:ATP binding"/>
    <property type="evidence" value="ECO:0007669"/>
    <property type="project" value="UniProtKB-KW"/>
</dbReference>
<evidence type="ECO:0000259" key="11">
    <source>
        <dbReference type="Pfam" id="PF01467"/>
    </source>
</evidence>
<comment type="catalytic activity">
    <reaction evidence="9 10">
        <text>nicotinate beta-D-ribonucleotide + ATP + H(+) = deamido-NAD(+) + diphosphate</text>
        <dbReference type="Rhea" id="RHEA:22860"/>
        <dbReference type="ChEBI" id="CHEBI:15378"/>
        <dbReference type="ChEBI" id="CHEBI:30616"/>
        <dbReference type="ChEBI" id="CHEBI:33019"/>
        <dbReference type="ChEBI" id="CHEBI:57502"/>
        <dbReference type="ChEBI" id="CHEBI:58437"/>
        <dbReference type="EC" id="2.7.7.18"/>
    </reaction>
</comment>
<keyword evidence="8 10" id="KW-0520">NAD</keyword>
<dbReference type="NCBIfam" id="TIGR00125">
    <property type="entry name" value="cyt_tran_rel"/>
    <property type="match status" value="1"/>
</dbReference>
<evidence type="ECO:0000256" key="10">
    <source>
        <dbReference type="HAMAP-Rule" id="MF_00244"/>
    </source>
</evidence>
<evidence type="ECO:0000256" key="1">
    <source>
        <dbReference type="ARBA" id="ARBA00002324"/>
    </source>
</evidence>
<dbReference type="AlphaFoldDB" id="A0A9X4KJM8"/>
<evidence type="ECO:0000256" key="9">
    <source>
        <dbReference type="ARBA" id="ARBA00048721"/>
    </source>
</evidence>
<accession>A0A9X4KJM8</accession>
<comment type="similarity">
    <text evidence="10">Belongs to the NadD family.</text>
</comment>
<protein>
    <recommendedName>
        <fullName evidence="10">Probable nicotinate-nucleotide adenylyltransferase</fullName>
        <ecNumber evidence="10">2.7.7.18</ecNumber>
    </recommendedName>
    <alternativeName>
        <fullName evidence="10">Deamido-NAD(+) diphosphorylase</fullName>
    </alternativeName>
    <alternativeName>
        <fullName evidence="10">Deamido-NAD(+) pyrophosphorylase</fullName>
    </alternativeName>
    <alternativeName>
        <fullName evidence="10">Nicotinate mononucleotide adenylyltransferase</fullName>
        <shortName evidence="10">NaMN adenylyltransferase</shortName>
    </alternativeName>
</protein>
<dbReference type="PANTHER" id="PTHR39321:SF3">
    <property type="entry name" value="PHOSPHOPANTETHEINE ADENYLYLTRANSFERASE"/>
    <property type="match status" value="1"/>
</dbReference>
<keyword evidence="3 10" id="KW-0662">Pyridine nucleotide biosynthesis</keyword>
<evidence type="ECO:0000313" key="13">
    <source>
        <dbReference type="Proteomes" id="UP001153387"/>
    </source>
</evidence>
<dbReference type="InterPro" id="IPR004821">
    <property type="entry name" value="Cyt_trans-like"/>
</dbReference>
<evidence type="ECO:0000256" key="3">
    <source>
        <dbReference type="ARBA" id="ARBA00022642"/>
    </source>
</evidence>
<keyword evidence="4 10" id="KW-0808">Transferase</keyword>
<evidence type="ECO:0000256" key="6">
    <source>
        <dbReference type="ARBA" id="ARBA00022741"/>
    </source>
</evidence>
<dbReference type="GO" id="GO:0009435">
    <property type="term" value="P:NAD+ biosynthetic process"/>
    <property type="evidence" value="ECO:0007669"/>
    <property type="project" value="UniProtKB-UniRule"/>
</dbReference>
<dbReference type="CDD" id="cd02165">
    <property type="entry name" value="NMNAT"/>
    <property type="match status" value="1"/>
</dbReference>